<protein>
    <submittedName>
        <fullName evidence="2">Uncharacterized protein</fullName>
    </submittedName>
</protein>
<accession>A0A423WFL7</accession>
<evidence type="ECO:0000256" key="1">
    <source>
        <dbReference type="SAM" id="MobiDB-lite"/>
    </source>
</evidence>
<gene>
    <name evidence="2" type="ORF">VMCG_05525</name>
</gene>
<dbReference type="Proteomes" id="UP000283895">
    <property type="component" value="Unassembled WGS sequence"/>
</dbReference>
<proteinExistence type="predicted"/>
<dbReference type="EMBL" id="LKEA01000018">
    <property type="protein sequence ID" value="ROW01993.1"/>
    <property type="molecule type" value="Genomic_DNA"/>
</dbReference>
<keyword evidence="3" id="KW-1185">Reference proteome</keyword>
<feature type="compositionally biased region" description="Polar residues" evidence="1">
    <location>
        <begin position="42"/>
        <end position="54"/>
    </location>
</feature>
<evidence type="ECO:0000313" key="3">
    <source>
        <dbReference type="Proteomes" id="UP000283895"/>
    </source>
</evidence>
<reference evidence="2 3" key="1">
    <citation type="submission" date="2015-09" db="EMBL/GenBank/DDBJ databases">
        <title>Host preference determinants of Valsa canker pathogens revealed by comparative genomics.</title>
        <authorList>
            <person name="Yin Z."/>
            <person name="Huang L."/>
        </authorList>
    </citation>
    <scope>NUCLEOTIDE SEQUENCE [LARGE SCALE GENOMIC DNA]</scope>
    <source>
        <strain evidence="2 3">03-1</strain>
    </source>
</reference>
<feature type="region of interest" description="Disordered" evidence="1">
    <location>
        <begin position="41"/>
        <end position="66"/>
    </location>
</feature>
<comment type="caution">
    <text evidence="2">The sequence shown here is derived from an EMBL/GenBank/DDBJ whole genome shotgun (WGS) entry which is preliminary data.</text>
</comment>
<evidence type="ECO:0000313" key="2">
    <source>
        <dbReference type="EMBL" id="ROW01993.1"/>
    </source>
</evidence>
<sequence length="66" mass="7347">MRNTMIPRCGMTSPALDERDGSVPRRKNLVTVKQVEDKTIVSPPSSFGSTNVSLRQKVRRSDTEEG</sequence>
<feature type="region of interest" description="Disordered" evidence="1">
    <location>
        <begin position="1"/>
        <end position="24"/>
    </location>
</feature>
<dbReference type="AlphaFoldDB" id="A0A423WFL7"/>
<name>A0A423WFL7_9PEZI</name>
<organism evidence="2 3">
    <name type="scientific">Cytospora schulzeri</name>
    <dbReference type="NCBI Taxonomy" id="448051"/>
    <lineage>
        <taxon>Eukaryota</taxon>
        <taxon>Fungi</taxon>
        <taxon>Dikarya</taxon>
        <taxon>Ascomycota</taxon>
        <taxon>Pezizomycotina</taxon>
        <taxon>Sordariomycetes</taxon>
        <taxon>Sordariomycetidae</taxon>
        <taxon>Diaporthales</taxon>
        <taxon>Cytosporaceae</taxon>
        <taxon>Cytospora</taxon>
    </lineage>
</organism>